<dbReference type="RefSeq" id="WP_007313573.1">
    <property type="nucleotide sequence ID" value="NZ_AESD01001041.1"/>
</dbReference>
<dbReference type="Gene3D" id="3.40.50.300">
    <property type="entry name" value="P-loop containing nucleotide triphosphate hydrolases"/>
    <property type="match status" value="1"/>
</dbReference>
<evidence type="ECO:0000313" key="3">
    <source>
        <dbReference type="Proteomes" id="UP000003477"/>
    </source>
</evidence>
<dbReference type="CDD" id="cd02042">
    <property type="entry name" value="ParAB_family"/>
    <property type="match status" value="1"/>
</dbReference>
<dbReference type="PANTHER" id="PTHR13696:SF99">
    <property type="entry name" value="COBYRINIC ACID AC-DIAMIDE SYNTHASE"/>
    <property type="match status" value="1"/>
</dbReference>
<name>G5JEK7_CROWT</name>
<sequence length="264" mass="29334">MLTISSVSLAGGQGKTTVVLFLARLLAKQGFPVLVVDADPQSSLTTFLGFQVEPDSPTLLEVLKKQVNVEDGIYESKYKNLYLIPSDDALDTVQDYLANSGTGALTLRRRLKGIHNLFDYCLVDAPPQRSQICLTAIGASNGLVIPVEASVKGLQSLIRTLELIEAIKDEDEDFGGDIIGIVPFRDRWVGRYRTKESESTIQSMQQVCLDWMNRDLVMPSIRESEKFKQAINKGFTLSEMGQKDLEYPIEILADKMSRLKLSLT</sequence>
<dbReference type="SUPFAM" id="SSF52540">
    <property type="entry name" value="P-loop containing nucleoside triphosphate hydrolases"/>
    <property type="match status" value="1"/>
</dbReference>
<evidence type="ECO:0000313" key="2">
    <source>
        <dbReference type="EMBL" id="EHJ09374.1"/>
    </source>
</evidence>
<protein>
    <recommendedName>
        <fullName evidence="1">AAA domain-containing protein</fullName>
    </recommendedName>
</protein>
<gene>
    <name evidence="2" type="ORF">CWATWH0003_B194</name>
</gene>
<dbReference type="InterPro" id="IPR027417">
    <property type="entry name" value="P-loop_NTPase"/>
</dbReference>
<dbReference type="Pfam" id="PF13614">
    <property type="entry name" value="AAA_31"/>
    <property type="match status" value="1"/>
</dbReference>
<dbReference type="PANTHER" id="PTHR13696">
    <property type="entry name" value="P-LOOP CONTAINING NUCLEOSIDE TRIPHOSPHATE HYDROLASE"/>
    <property type="match status" value="1"/>
</dbReference>
<comment type="caution">
    <text evidence="2">The sequence shown here is derived from an EMBL/GenBank/DDBJ whole genome shotgun (WGS) entry which is preliminary data.</text>
</comment>
<dbReference type="AlphaFoldDB" id="G5JEK7"/>
<dbReference type="PATRIC" id="fig|423471.3.peg.5463"/>
<proteinExistence type="predicted"/>
<dbReference type="InterPro" id="IPR050678">
    <property type="entry name" value="DNA_Partitioning_ATPase"/>
</dbReference>
<reference evidence="2 3" key="1">
    <citation type="journal article" date="2011" name="Front. Microbiol.">
        <title>Two Strains of Crocosphaera watsonii with Highly Conserved Genomes are Distinguished by Strain-Specific Features.</title>
        <authorList>
            <person name="Bench S.R."/>
            <person name="Ilikchyan I.N."/>
            <person name="Tripp H.J."/>
            <person name="Zehr J.P."/>
        </authorList>
    </citation>
    <scope>NUCLEOTIDE SEQUENCE [LARGE SCALE GENOMIC DNA]</scope>
    <source>
        <strain evidence="2 3">WH 0003</strain>
    </source>
</reference>
<accession>G5JEK7</accession>
<dbReference type="GeneID" id="88769137"/>
<organism evidence="2 3">
    <name type="scientific">Crocosphaera watsonii WH 0003</name>
    <dbReference type="NCBI Taxonomy" id="423471"/>
    <lineage>
        <taxon>Bacteria</taxon>
        <taxon>Bacillati</taxon>
        <taxon>Cyanobacteriota</taxon>
        <taxon>Cyanophyceae</taxon>
        <taxon>Oscillatoriophycideae</taxon>
        <taxon>Chroococcales</taxon>
        <taxon>Aphanothecaceae</taxon>
        <taxon>Crocosphaera</taxon>
    </lineage>
</organism>
<feature type="domain" description="AAA" evidence="1">
    <location>
        <begin position="3"/>
        <end position="166"/>
    </location>
</feature>
<evidence type="ECO:0000259" key="1">
    <source>
        <dbReference type="Pfam" id="PF13614"/>
    </source>
</evidence>
<dbReference type="InterPro" id="IPR025669">
    <property type="entry name" value="AAA_dom"/>
</dbReference>
<dbReference type="Proteomes" id="UP000003477">
    <property type="component" value="Unassembled WGS sequence"/>
</dbReference>
<dbReference type="EMBL" id="AESD01001041">
    <property type="protein sequence ID" value="EHJ09374.1"/>
    <property type="molecule type" value="Genomic_DNA"/>
</dbReference>